<name>L8PS83_STRVR</name>
<dbReference type="EMBL" id="AMLP01000032">
    <property type="protein sequence ID" value="ELS58247.1"/>
    <property type="molecule type" value="Genomic_DNA"/>
</dbReference>
<protein>
    <submittedName>
        <fullName evidence="1">Uncharacterized protein</fullName>
    </submittedName>
</protein>
<sequence length="36" mass="3786">MTGVGLEGVRHDRGLPRDDSAVLFGLEGASDPVRCC</sequence>
<comment type="caution">
    <text evidence="1">The sequence shown here is derived from an EMBL/GenBank/DDBJ whole genome shotgun (WGS) entry which is preliminary data.</text>
</comment>
<gene>
    <name evidence="1" type="ORF">STVIR_0798</name>
</gene>
<evidence type="ECO:0000313" key="2">
    <source>
        <dbReference type="Proteomes" id="UP000011205"/>
    </source>
</evidence>
<evidence type="ECO:0000313" key="1">
    <source>
        <dbReference type="EMBL" id="ELS58247.1"/>
    </source>
</evidence>
<proteinExistence type="predicted"/>
<accession>L8PS83</accession>
<dbReference type="Proteomes" id="UP000011205">
    <property type="component" value="Unassembled WGS sequence"/>
</dbReference>
<organism evidence="1 2">
    <name type="scientific">Streptomyces viridochromogenes Tue57</name>
    <dbReference type="NCBI Taxonomy" id="1160705"/>
    <lineage>
        <taxon>Bacteria</taxon>
        <taxon>Bacillati</taxon>
        <taxon>Actinomycetota</taxon>
        <taxon>Actinomycetes</taxon>
        <taxon>Kitasatosporales</taxon>
        <taxon>Streptomycetaceae</taxon>
        <taxon>Streptomyces</taxon>
    </lineage>
</organism>
<dbReference type="AlphaFoldDB" id="L8PS83"/>
<reference evidence="1 2" key="1">
    <citation type="journal article" date="2013" name="Genome Announc.">
        <title>Draft Genome Sequence of Streptomyces viridochromogenes Strain Tu57, Producer of Avilamycin.</title>
        <authorList>
            <person name="Gruning B.A."/>
            <person name="Erxleben A."/>
            <person name="Hahnlein A."/>
            <person name="Gunther S."/>
        </authorList>
    </citation>
    <scope>NUCLEOTIDE SEQUENCE [LARGE SCALE GENOMIC DNA]</scope>
    <source>
        <strain evidence="1 2">Tue57</strain>
    </source>
</reference>